<keyword evidence="10" id="KW-0479">Metal-binding</keyword>
<evidence type="ECO:0000256" key="3">
    <source>
        <dbReference type="ARBA" id="ARBA00005663"/>
    </source>
</evidence>
<dbReference type="AlphaFoldDB" id="A0A537J0W3"/>
<keyword evidence="13" id="KW-0378">Hydrolase</keyword>
<dbReference type="InterPro" id="IPR012340">
    <property type="entry name" value="NA-bd_OB-fold"/>
</dbReference>
<evidence type="ECO:0000256" key="11">
    <source>
        <dbReference type="ARBA" id="ARBA00022730"/>
    </source>
</evidence>
<accession>A0A537J0W3</accession>
<evidence type="ECO:0000256" key="5">
    <source>
        <dbReference type="ARBA" id="ARBA00022490"/>
    </source>
</evidence>
<dbReference type="GO" id="GO:0016787">
    <property type="term" value="F:hydrolase activity"/>
    <property type="evidence" value="ECO:0007669"/>
    <property type="project" value="UniProtKB-KW"/>
</dbReference>
<evidence type="ECO:0000256" key="15">
    <source>
        <dbReference type="ARBA" id="ARBA00022884"/>
    </source>
</evidence>
<dbReference type="GO" id="GO:0019843">
    <property type="term" value="F:rRNA binding"/>
    <property type="evidence" value="ECO:0007669"/>
    <property type="project" value="UniProtKB-KW"/>
</dbReference>
<dbReference type="Pfam" id="PF00575">
    <property type="entry name" value="S1"/>
    <property type="match status" value="1"/>
</dbReference>
<keyword evidence="8" id="KW-0819">tRNA processing</keyword>
<evidence type="ECO:0000256" key="13">
    <source>
        <dbReference type="ARBA" id="ARBA00022801"/>
    </source>
</evidence>
<evidence type="ECO:0000256" key="9">
    <source>
        <dbReference type="ARBA" id="ARBA00022722"/>
    </source>
</evidence>
<protein>
    <recommendedName>
        <fullName evidence="4">Ribonuclease G</fullName>
    </recommendedName>
</protein>
<dbReference type="GO" id="GO:0006364">
    <property type="term" value="P:rRNA processing"/>
    <property type="evidence" value="ECO:0007669"/>
    <property type="project" value="UniProtKB-KW"/>
</dbReference>
<evidence type="ECO:0000256" key="4">
    <source>
        <dbReference type="ARBA" id="ARBA00017719"/>
    </source>
</evidence>
<reference evidence="17 18" key="1">
    <citation type="journal article" date="2019" name="Nat. Microbiol.">
        <title>Mediterranean grassland soil C-N compound turnover is dependent on rainfall and depth, and is mediated by genomically divergent microorganisms.</title>
        <authorList>
            <person name="Diamond S."/>
            <person name="Andeer P.F."/>
            <person name="Li Z."/>
            <person name="Crits-Christoph A."/>
            <person name="Burstein D."/>
            <person name="Anantharaman K."/>
            <person name="Lane K.R."/>
            <person name="Thomas B.C."/>
            <person name="Pan C."/>
            <person name="Northen T.R."/>
            <person name="Banfield J.F."/>
        </authorList>
    </citation>
    <scope>NUCLEOTIDE SEQUENCE [LARGE SCALE GENOMIC DNA]</scope>
    <source>
        <strain evidence="17">NP_8</strain>
    </source>
</reference>
<dbReference type="Pfam" id="PF10150">
    <property type="entry name" value="RNase_E_G"/>
    <property type="match status" value="1"/>
</dbReference>
<comment type="cofactor">
    <cofactor evidence="1">
        <name>Mg(2+)</name>
        <dbReference type="ChEBI" id="CHEBI:18420"/>
    </cofactor>
</comment>
<dbReference type="InterPro" id="IPR048583">
    <property type="entry name" value="RNase_E_G_thioredoxin-like"/>
</dbReference>
<evidence type="ECO:0000256" key="7">
    <source>
        <dbReference type="ARBA" id="ARBA00022555"/>
    </source>
</evidence>
<dbReference type="Proteomes" id="UP000318834">
    <property type="component" value="Unassembled WGS sequence"/>
</dbReference>
<dbReference type="GO" id="GO:0004519">
    <property type="term" value="F:endonuclease activity"/>
    <property type="evidence" value="ECO:0007669"/>
    <property type="project" value="UniProtKB-KW"/>
</dbReference>
<dbReference type="GO" id="GO:0004540">
    <property type="term" value="F:RNA nuclease activity"/>
    <property type="evidence" value="ECO:0007669"/>
    <property type="project" value="InterPro"/>
</dbReference>
<evidence type="ECO:0000256" key="6">
    <source>
        <dbReference type="ARBA" id="ARBA00022552"/>
    </source>
</evidence>
<sequence length="548" mass="62330">MTKEIIANVEPYETRVAVLDEGALINLFIERGEPLAGNIYKGRVANVLPGMEAAFVDIGLERNAFLHVGDIRSQRLAGEEIEESFGKGAIAERLRVGQEILVQVTKEPMGSKGARVTTYVALPAYYLVLMPTVNYVGVSRRIEREQERKRLRQLAEKLRPKGMGIIVRTAAEGASEKELADDVEFLLQMWNRVEERSRSSRAPSLVYQDLRLIRRVVRDQFTEEVSRFLVDSPEEYHRVQDLLNSFAPKLKSRLQLYRGPEPIFEHTGVERELEKSLRRKVWLKSGGYIVVDRTEALTVIDVNTGKYVGKTDLASTIFRTNMEAVGEIVRQITLRDIGGIILVDFIDMETEQHRTKVLAALHEAVRRDRSKLHIIDLTGLGLVEITRKRVYQDLEEVLRMPCPYCEGRGRVFSPETMGMKVRRELRKVMTTTKAAAVLADAQPDVHAFLFRDGDGWVRQLEQQTGRRLRVRAQEGMHIERLRVAEGPSLEELDRAPIRQDREQVAWLDYGPAETIGVGEGDEEQELALSLSGRVDGLAAKLRRLLRRT</sequence>
<dbReference type="SUPFAM" id="SSF50249">
    <property type="entry name" value="Nucleic acid-binding proteins"/>
    <property type="match status" value="1"/>
</dbReference>
<dbReference type="Pfam" id="PF20833">
    <property type="entry name" value="RNase_E_G_Thio"/>
    <property type="match status" value="1"/>
</dbReference>
<dbReference type="PANTHER" id="PTHR30001">
    <property type="entry name" value="RIBONUCLEASE"/>
    <property type="match status" value="1"/>
</dbReference>
<dbReference type="PANTHER" id="PTHR30001:SF0">
    <property type="entry name" value="RIBONUCLEASE G"/>
    <property type="match status" value="1"/>
</dbReference>
<dbReference type="GO" id="GO:0046872">
    <property type="term" value="F:metal ion binding"/>
    <property type="evidence" value="ECO:0007669"/>
    <property type="project" value="UniProtKB-KW"/>
</dbReference>
<evidence type="ECO:0000259" key="16">
    <source>
        <dbReference type="PROSITE" id="PS50126"/>
    </source>
</evidence>
<dbReference type="SMART" id="SM00316">
    <property type="entry name" value="S1"/>
    <property type="match status" value="1"/>
</dbReference>
<keyword evidence="11" id="KW-0699">rRNA-binding</keyword>
<dbReference type="CDD" id="cd04453">
    <property type="entry name" value="S1_RNase_E"/>
    <property type="match status" value="1"/>
</dbReference>
<dbReference type="GO" id="GO:0008033">
    <property type="term" value="P:tRNA processing"/>
    <property type="evidence" value="ECO:0007669"/>
    <property type="project" value="UniProtKB-KW"/>
</dbReference>
<evidence type="ECO:0000256" key="8">
    <source>
        <dbReference type="ARBA" id="ARBA00022694"/>
    </source>
</evidence>
<comment type="similarity">
    <text evidence="3">Belongs to the RNase E/G family. RNase G subfamily.</text>
</comment>
<dbReference type="InterPro" id="IPR003029">
    <property type="entry name" value="S1_domain"/>
</dbReference>
<keyword evidence="6" id="KW-0698">rRNA processing</keyword>
<feature type="domain" description="S1 motif" evidence="16">
    <location>
        <begin position="37"/>
        <end position="119"/>
    </location>
</feature>
<name>A0A537J0W3_9BACT</name>
<dbReference type="PROSITE" id="PS50126">
    <property type="entry name" value="S1"/>
    <property type="match status" value="1"/>
</dbReference>
<dbReference type="InterPro" id="IPR019307">
    <property type="entry name" value="RNA-bd_AU-1/RNase_E/G"/>
</dbReference>
<evidence type="ECO:0000256" key="12">
    <source>
        <dbReference type="ARBA" id="ARBA00022759"/>
    </source>
</evidence>
<evidence type="ECO:0000313" key="18">
    <source>
        <dbReference type="Proteomes" id="UP000318834"/>
    </source>
</evidence>
<dbReference type="Gene3D" id="2.40.50.140">
    <property type="entry name" value="Nucleic acid-binding proteins"/>
    <property type="match status" value="1"/>
</dbReference>
<keyword evidence="7" id="KW-0820">tRNA-binding</keyword>
<comment type="caution">
    <text evidence="17">The sequence shown here is derived from an EMBL/GenBank/DDBJ whole genome shotgun (WGS) entry which is preliminary data.</text>
</comment>
<dbReference type="GO" id="GO:0005737">
    <property type="term" value="C:cytoplasm"/>
    <property type="evidence" value="ECO:0007669"/>
    <property type="project" value="UniProtKB-SubCell"/>
</dbReference>
<dbReference type="InterPro" id="IPR004659">
    <property type="entry name" value="RNase_E/G"/>
</dbReference>
<keyword evidence="9" id="KW-0540">Nuclease</keyword>
<evidence type="ECO:0000256" key="14">
    <source>
        <dbReference type="ARBA" id="ARBA00022842"/>
    </source>
</evidence>
<gene>
    <name evidence="17" type="ORF">E6H05_01245</name>
</gene>
<keyword evidence="5" id="KW-0963">Cytoplasm</keyword>
<proteinExistence type="inferred from homology"/>
<dbReference type="Gene3D" id="3.40.1260.20">
    <property type="entry name" value="Ribonuclease E, catalytic domain"/>
    <property type="match status" value="1"/>
</dbReference>
<keyword evidence="14" id="KW-0460">Magnesium</keyword>
<evidence type="ECO:0000256" key="10">
    <source>
        <dbReference type="ARBA" id="ARBA00022723"/>
    </source>
</evidence>
<keyword evidence="15" id="KW-0694">RNA-binding</keyword>
<organism evidence="17 18">
    <name type="scientific">Candidatus Segetimicrobium genomatis</name>
    <dbReference type="NCBI Taxonomy" id="2569760"/>
    <lineage>
        <taxon>Bacteria</taxon>
        <taxon>Bacillati</taxon>
        <taxon>Candidatus Sysuimicrobiota</taxon>
        <taxon>Candidatus Sysuimicrobiia</taxon>
        <taxon>Candidatus Sysuimicrobiales</taxon>
        <taxon>Candidatus Segetimicrobiaceae</taxon>
        <taxon>Candidatus Segetimicrobium</taxon>
    </lineage>
</organism>
<dbReference type="EMBL" id="VBAP01000006">
    <property type="protein sequence ID" value="TMI77155.1"/>
    <property type="molecule type" value="Genomic_DNA"/>
</dbReference>
<evidence type="ECO:0000313" key="17">
    <source>
        <dbReference type="EMBL" id="TMI77155.1"/>
    </source>
</evidence>
<keyword evidence="12" id="KW-0255">Endonuclease</keyword>
<comment type="subcellular location">
    <subcellularLocation>
        <location evidence="2">Cytoplasm</location>
    </subcellularLocation>
</comment>
<evidence type="ECO:0000256" key="2">
    <source>
        <dbReference type="ARBA" id="ARBA00004496"/>
    </source>
</evidence>
<dbReference type="NCBIfam" id="TIGR00757">
    <property type="entry name" value="RNaseEG"/>
    <property type="match status" value="1"/>
</dbReference>
<evidence type="ECO:0000256" key="1">
    <source>
        <dbReference type="ARBA" id="ARBA00001946"/>
    </source>
</evidence>
<dbReference type="GO" id="GO:0000049">
    <property type="term" value="F:tRNA binding"/>
    <property type="evidence" value="ECO:0007669"/>
    <property type="project" value="UniProtKB-KW"/>
</dbReference>